<keyword evidence="12" id="KW-1185">Reference proteome</keyword>
<dbReference type="GO" id="GO:0004674">
    <property type="term" value="F:protein serine/threonine kinase activity"/>
    <property type="evidence" value="ECO:0007669"/>
    <property type="project" value="UniProtKB-KW"/>
</dbReference>
<accession>A0A934V772</accession>
<feature type="compositionally biased region" description="Basic and acidic residues" evidence="8">
    <location>
        <begin position="504"/>
        <end position="528"/>
    </location>
</feature>
<dbReference type="PROSITE" id="PS00107">
    <property type="entry name" value="PROTEIN_KINASE_ATP"/>
    <property type="match status" value="1"/>
</dbReference>
<evidence type="ECO:0000256" key="4">
    <source>
        <dbReference type="ARBA" id="ARBA00022741"/>
    </source>
</evidence>
<organism evidence="11 12">
    <name type="scientific">Prauserella cavernicola</name>
    <dbReference type="NCBI Taxonomy" id="2800127"/>
    <lineage>
        <taxon>Bacteria</taxon>
        <taxon>Bacillati</taxon>
        <taxon>Actinomycetota</taxon>
        <taxon>Actinomycetes</taxon>
        <taxon>Pseudonocardiales</taxon>
        <taxon>Pseudonocardiaceae</taxon>
        <taxon>Prauserella</taxon>
    </lineage>
</organism>
<dbReference type="CDD" id="cd14014">
    <property type="entry name" value="STKc_PknB_like"/>
    <property type="match status" value="1"/>
</dbReference>
<keyword evidence="9" id="KW-1133">Transmembrane helix</keyword>
<keyword evidence="4 7" id="KW-0547">Nucleotide-binding</keyword>
<feature type="region of interest" description="Disordered" evidence="8">
    <location>
        <begin position="496"/>
        <end position="537"/>
    </location>
</feature>
<evidence type="ECO:0000256" key="9">
    <source>
        <dbReference type="SAM" id="Phobius"/>
    </source>
</evidence>
<protein>
    <recommendedName>
        <fullName evidence="1">non-specific serine/threonine protein kinase</fullName>
        <ecNumber evidence="1">2.7.11.1</ecNumber>
    </recommendedName>
</protein>
<feature type="transmembrane region" description="Helical" evidence="9">
    <location>
        <begin position="340"/>
        <end position="362"/>
    </location>
</feature>
<dbReference type="Pfam" id="PF00069">
    <property type="entry name" value="Pkinase"/>
    <property type="match status" value="1"/>
</dbReference>
<keyword evidence="3" id="KW-0808">Transferase</keyword>
<dbReference type="PANTHER" id="PTHR43289">
    <property type="entry name" value="MITOGEN-ACTIVATED PROTEIN KINASE KINASE KINASE 20-RELATED"/>
    <property type="match status" value="1"/>
</dbReference>
<feature type="compositionally biased region" description="Pro residues" evidence="8">
    <location>
        <begin position="306"/>
        <end position="316"/>
    </location>
</feature>
<feature type="region of interest" description="Disordered" evidence="8">
    <location>
        <begin position="275"/>
        <end position="335"/>
    </location>
</feature>
<dbReference type="Proteomes" id="UP000635245">
    <property type="component" value="Unassembled WGS sequence"/>
</dbReference>
<evidence type="ECO:0000259" key="10">
    <source>
        <dbReference type="PROSITE" id="PS50011"/>
    </source>
</evidence>
<name>A0A934V772_9PSEU</name>
<keyword evidence="2 11" id="KW-0723">Serine/threonine-protein kinase</keyword>
<dbReference type="Gene3D" id="3.30.200.20">
    <property type="entry name" value="Phosphorylase Kinase, domain 1"/>
    <property type="match status" value="1"/>
</dbReference>
<dbReference type="EC" id="2.7.11.1" evidence="1"/>
<dbReference type="InterPro" id="IPR008271">
    <property type="entry name" value="Ser/Thr_kinase_AS"/>
</dbReference>
<dbReference type="InterPro" id="IPR011009">
    <property type="entry name" value="Kinase-like_dom_sf"/>
</dbReference>
<dbReference type="GO" id="GO:0005524">
    <property type="term" value="F:ATP binding"/>
    <property type="evidence" value="ECO:0007669"/>
    <property type="project" value="UniProtKB-UniRule"/>
</dbReference>
<evidence type="ECO:0000313" key="11">
    <source>
        <dbReference type="EMBL" id="MBK1788277.1"/>
    </source>
</evidence>
<evidence type="ECO:0000256" key="3">
    <source>
        <dbReference type="ARBA" id="ARBA00022679"/>
    </source>
</evidence>
<feature type="binding site" evidence="7">
    <location>
        <position position="42"/>
    </location>
    <ligand>
        <name>ATP</name>
        <dbReference type="ChEBI" id="CHEBI:30616"/>
    </ligand>
</feature>
<dbReference type="Gene3D" id="1.10.510.10">
    <property type="entry name" value="Transferase(Phosphotransferase) domain 1"/>
    <property type="match status" value="1"/>
</dbReference>
<evidence type="ECO:0000256" key="1">
    <source>
        <dbReference type="ARBA" id="ARBA00012513"/>
    </source>
</evidence>
<keyword evidence="9" id="KW-0812">Transmembrane</keyword>
<evidence type="ECO:0000313" key="12">
    <source>
        <dbReference type="Proteomes" id="UP000635245"/>
    </source>
</evidence>
<dbReference type="InterPro" id="IPR000719">
    <property type="entry name" value="Prot_kinase_dom"/>
</dbReference>
<feature type="domain" description="Protein kinase" evidence="10">
    <location>
        <begin position="13"/>
        <end position="279"/>
    </location>
</feature>
<feature type="compositionally biased region" description="Pro residues" evidence="8">
    <location>
        <begin position="279"/>
        <end position="296"/>
    </location>
</feature>
<keyword evidence="9" id="KW-0472">Membrane</keyword>
<reference evidence="11" key="1">
    <citation type="submission" date="2020-12" db="EMBL/GenBank/DDBJ databases">
        <title>Prauserella sp. ASG 168, a novel actinomycete isolated from cave rock.</title>
        <authorList>
            <person name="Suriyachadkun C."/>
        </authorList>
    </citation>
    <scope>NUCLEOTIDE SEQUENCE</scope>
    <source>
        <strain evidence="11">ASG 168</strain>
    </source>
</reference>
<dbReference type="PROSITE" id="PS50011">
    <property type="entry name" value="PROTEIN_KINASE_DOM"/>
    <property type="match status" value="1"/>
</dbReference>
<evidence type="ECO:0000256" key="5">
    <source>
        <dbReference type="ARBA" id="ARBA00022777"/>
    </source>
</evidence>
<evidence type="ECO:0000256" key="6">
    <source>
        <dbReference type="ARBA" id="ARBA00022840"/>
    </source>
</evidence>
<evidence type="ECO:0000256" key="7">
    <source>
        <dbReference type="PROSITE-ProRule" id="PRU10141"/>
    </source>
</evidence>
<keyword evidence="5 11" id="KW-0418">Kinase</keyword>
<dbReference type="RefSeq" id="WP_200323950.1">
    <property type="nucleotide sequence ID" value="NZ_JAENJH010000009.1"/>
</dbReference>
<dbReference type="PROSITE" id="PS00108">
    <property type="entry name" value="PROTEIN_KINASE_ST"/>
    <property type="match status" value="1"/>
</dbReference>
<dbReference type="InterPro" id="IPR017441">
    <property type="entry name" value="Protein_kinase_ATP_BS"/>
</dbReference>
<comment type="caution">
    <text evidence="11">The sequence shown here is derived from an EMBL/GenBank/DDBJ whole genome shotgun (WGS) entry which is preliminary data.</text>
</comment>
<dbReference type="AlphaFoldDB" id="A0A934V772"/>
<sequence>MSDDEGRLVAGRYRLQARIGSGAMGVVWRAVDERLDRVVAVKQLLLPPGLNETETEKARQRAFREGRIAARLQHPHAISLYNVADEDGHPLLVMEYLPSRSLSAVLDERSVLPPVEAARIGAQVASALTVAHAAGVIHRDVKPGNILLGDDGTTKITDFGISRAAGDISVTSTGLLAGTPAYLSPETARGAEPGPASDVFSLGATLYAAIEGQPPFGNTENEIALLHTVATGRTIPPRQAGPLTAQLQAMLGTEPATRPTMAQVAESLQAVADGKPPVLVEPPTLPATLPAAPPRRPATRLDLHPSVPPPQPPSPPQRAAAHNHAPSGPAPKNEGSRKRIALTALAVIAAAAIGILVAELLVTATAESSDTAAGAAALTTAATTTAVSTPSPAPTSETVDPDDLAQAVAGYYASLPDDTDAGWQSLGPGLRKQGQQQYERFWSDIKAVEVVNGPATYGESTVQVGIELTVAGGDVYREVHRLGLVVEDGTPLIDSDELMSSRQIKADKKDSDDKKDDKGGKGRKHEDRGDDDSDDDG</sequence>
<dbReference type="PANTHER" id="PTHR43289:SF6">
    <property type="entry name" value="SERINE_THREONINE-PROTEIN KINASE NEKL-3"/>
    <property type="match status" value="1"/>
</dbReference>
<dbReference type="SMART" id="SM00220">
    <property type="entry name" value="S_TKc"/>
    <property type="match status" value="1"/>
</dbReference>
<dbReference type="SUPFAM" id="SSF56112">
    <property type="entry name" value="Protein kinase-like (PK-like)"/>
    <property type="match status" value="1"/>
</dbReference>
<proteinExistence type="predicted"/>
<gene>
    <name evidence="11" type="ORF">JHE00_28435</name>
</gene>
<dbReference type="EMBL" id="JAENJH010000009">
    <property type="protein sequence ID" value="MBK1788277.1"/>
    <property type="molecule type" value="Genomic_DNA"/>
</dbReference>
<evidence type="ECO:0000256" key="8">
    <source>
        <dbReference type="SAM" id="MobiDB-lite"/>
    </source>
</evidence>
<evidence type="ECO:0000256" key="2">
    <source>
        <dbReference type="ARBA" id="ARBA00022527"/>
    </source>
</evidence>
<keyword evidence="6 7" id="KW-0067">ATP-binding</keyword>